<reference evidence="2 3" key="1">
    <citation type="submission" date="2021-05" db="EMBL/GenBank/DDBJ databases">
        <title>Genome Assembly of Synthetic Allotetraploid Brassica napus Reveals Homoeologous Exchanges between Subgenomes.</title>
        <authorList>
            <person name="Davis J.T."/>
        </authorList>
    </citation>
    <scope>NUCLEOTIDE SEQUENCE [LARGE SCALE GENOMIC DNA]</scope>
    <source>
        <strain evidence="3">cv. Da-Ae</strain>
        <tissue evidence="2">Seedling</tissue>
    </source>
</reference>
<dbReference type="EMBL" id="JAGKQM010001339">
    <property type="protein sequence ID" value="KAH0852009.1"/>
    <property type="molecule type" value="Genomic_DNA"/>
</dbReference>
<organism evidence="2 3">
    <name type="scientific">Brassica napus</name>
    <name type="common">Rape</name>
    <dbReference type="NCBI Taxonomy" id="3708"/>
    <lineage>
        <taxon>Eukaryota</taxon>
        <taxon>Viridiplantae</taxon>
        <taxon>Streptophyta</taxon>
        <taxon>Embryophyta</taxon>
        <taxon>Tracheophyta</taxon>
        <taxon>Spermatophyta</taxon>
        <taxon>Magnoliopsida</taxon>
        <taxon>eudicotyledons</taxon>
        <taxon>Gunneridae</taxon>
        <taxon>Pentapetalae</taxon>
        <taxon>rosids</taxon>
        <taxon>malvids</taxon>
        <taxon>Brassicales</taxon>
        <taxon>Brassicaceae</taxon>
        <taxon>Brassiceae</taxon>
        <taxon>Brassica</taxon>
    </lineage>
</organism>
<name>A0ABQ7X7U5_BRANA</name>
<dbReference type="Proteomes" id="UP000824890">
    <property type="component" value="Unassembled WGS sequence"/>
</dbReference>
<proteinExistence type="predicted"/>
<sequence length="165" mass="18632">MSRIVQSSFRSALKVVRTDCTDRYRRGRPETLYLDHLESFGVCAIIGHKCTVLPMSVHPLKMDDLGLVPMGLSDLALSCGDVRMPLYNTIGHVQSIVYRKCSMGYYTVRTCLVRTLYGDSNTLVPGLRKRAAHKAKTITKVLEDRWYHCLSLTKDVPGHFLASLR</sequence>
<evidence type="ECO:0000313" key="1">
    <source>
        <dbReference type="EMBL" id="KAH0852008.1"/>
    </source>
</evidence>
<protein>
    <submittedName>
        <fullName evidence="2">Uncharacterized protein</fullName>
    </submittedName>
</protein>
<evidence type="ECO:0000313" key="2">
    <source>
        <dbReference type="EMBL" id="KAH0852009.1"/>
    </source>
</evidence>
<evidence type="ECO:0000313" key="3">
    <source>
        <dbReference type="Proteomes" id="UP000824890"/>
    </source>
</evidence>
<keyword evidence="3" id="KW-1185">Reference proteome</keyword>
<comment type="caution">
    <text evidence="2">The sequence shown here is derived from an EMBL/GenBank/DDBJ whole genome shotgun (WGS) entry which is preliminary data.</text>
</comment>
<accession>A0ABQ7X7U5</accession>
<gene>
    <name evidence="2" type="ORF">HID58_094295</name>
    <name evidence="1" type="ORF">HID58_094296</name>
</gene>
<dbReference type="EMBL" id="JAGKQM010001340">
    <property type="protein sequence ID" value="KAH0852008.1"/>
    <property type="molecule type" value="Genomic_DNA"/>
</dbReference>